<dbReference type="EMBL" id="LUUG01000047">
    <property type="protein sequence ID" value="OAI08144.1"/>
    <property type="molecule type" value="Genomic_DNA"/>
</dbReference>
<sequence length="59" mass="7037">MNHTQNRVTFMLPNCFFNEHWAVGVSIYNINVTQIFEAVTHLLGELIDDFYRIYTSHQF</sequence>
<evidence type="ECO:0000313" key="2">
    <source>
        <dbReference type="Proteomes" id="UP000078090"/>
    </source>
</evidence>
<proteinExistence type="predicted"/>
<name>A0A177MRZ3_METMH</name>
<protein>
    <submittedName>
        <fullName evidence="1">Uncharacterized protein</fullName>
    </submittedName>
</protein>
<reference evidence="2" key="1">
    <citation type="submission" date="2016-03" db="EMBL/GenBank/DDBJ databases">
        <authorList>
            <person name="Heylen K."/>
            <person name="De Vos P."/>
            <person name="Vekeman B."/>
        </authorList>
    </citation>
    <scope>NUCLEOTIDE SEQUENCE [LARGE SCALE GENOMIC DNA]</scope>
    <source>
        <strain evidence="2">R-45363</strain>
    </source>
</reference>
<dbReference type="AlphaFoldDB" id="A0A177MRZ3"/>
<organism evidence="1 2">
    <name type="scientific">Methylomonas methanica</name>
    <dbReference type="NCBI Taxonomy" id="421"/>
    <lineage>
        <taxon>Bacteria</taxon>
        <taxon>Pseudomonadati</taxon>
        <taxon>Pseudomonadota</taxon>
        <taxon>Gammaproteobacteria</taxon>
        <taxon>Methylococcales</taxon>
        <taxon>Methylococcaceae</taxon>
        <taxon>Methylomonas</taxon>
    </lineage>
</organism>
<dbReference type="Proteomes" id="UP000078090">
    <property type="component" value="Unassembled WGS sequence"/>
</dbReference>
<comment type="caution">
    <text evidence="1">The sequence shown here is derived from an EMBL/GenBank/DDBJ whole genome shotgun (WGS) entry which is preliminary data.</text>
</comment>
<gene>
    <name evidence="1" type="ORF">A1332_08180</name>
</gene>
<evidence type="ECO:0000313" key="1">
    <source>
        <dbReference type="EMBL" id="OAI08144.1"/>
    </source>
</evidence>
<accession>A0A177MRZ3</accession>